<evidence type="ECO:0000256" key="2">
    <source>
        <dbReference type="ARBA" id="ARBA00004735"/>
    </source>
</evidence>
<evidence type="ECO:0000259" key="10">
    <source>
        <dbReference type="Pfam" id="PF03900"/>
    </source>
</evidence>
<organism evidence="11 12">
    <name type="scientific">Aestuariispira insulae</name>
    <dbReference type="NCBI Taxonomy" id="1461337"/>
    <lineage>
        <taxon>Bacteria</taxon>
        <taxon>Pseudomonadati</taxon>
        <taxon>Pseudomonadota</taxon>
        <taxon>Alphaproteobacteria</taxon>
        <taxon>Rhodospirillales</taxon>
        <taxon>Kiloniellaceae</taxon>
        <taxon>Aestuariispira</taxon>
    </lineage>
</organism>
<accession>A0A3D9HGI3</accession>
<protein>
    <recommendedName>
        <fullName evidence="8">Porphobilinogen deaminase</fullName>
        <shortName evidence="8">PBG</shortName>
        <ecNumber evidence="8">2.5.1.61</ecNumber>
    </recommendedName>
    <alternativeName>
        <fullName evidence="8">Hydroxymethylbilane synthase</fullName>
        <shortName evidence="8">HMBS</shortName>
    </alternativeName>
    <alternativeName>
        <fullName evidence="8">Pre-uroporphyrinogen synthase</fullName>
    </alternativeName>
</protein>
<dbReference type="UniPathway" id="UPA00251">
    <property type="reaction ID" value="UER00319"/>
</dbReference>
<dbReference type="AlphaFoldDB" id="A0A3D9HGI3"/>
<keyword evidence="6 8" id="KW-0627">Porphyrin biosynthesis</keyword>
<dbReference type="SUPFAM" id="SSF54782">
    <property type="entry name" value="Porphobilinogen deaminase (hydroxymethylbilane synthase), C-terminal domain"/>
    <property type="match status" value="1"/>
</dbReference>
<dbReference type="PANTHER" id="PTHR11557:SF0">
    <property type="entry name" value="PORPHOBILINOGEN DEAMINASE"/>
    <property type="match status" value="1"/>
</dbReference>
<name>A0A3D9HGI3_9PROT</name>
<dbReference type="HAMAP" id="MF_00260">
    <property type="entry name" value="Porphobil_deam"/>
    <property type="match status" value="1"/>
</dbReference>
<comment type="catalytic activity">
    <reaction evidence="7 8">
        <text>4 porphobilinogen + H2O = hydroxymethylbilane + 4 NH4(+)</text>
        <dbReference type="Rhea" id="RHEA:13185"/>
        <dbReference type="ChEBI" id="CHEBI:15377"/>
        <dbReference type="ChEBI" id="CHEBI:28938"/>
        <dbReference type="ChEBI" id="CHEBI:57845"/>
        <dbReference type="ChEBI" id="CHEBI:58126"/>
        <dbReference type="EC" id="2.5.1.61"/>
    </reaction>
</comment>
<comment type="miscellaneous">
    <text evidence="8">The porphobilinogen subunits are added to the dipyrromethane group.</text>
</comment>
<comment type="cofactor">
    <cofactor evidence="8">
        <name>dipyrromethane</name>
        <dbReference type="ChEBI" id="CHEBI:60342"/>
    </cofactor>
    <text evidence="8">Binds 1 dipyrromethane group covalently.</text>
</comment>
<keyword evidence="12" id="KW-1185">Reference proteome</keyword>
<dbReference type="Proteomes" id="UP000256845">
    <property type="component" value="Unassembled WGS sequence"/>
</dbReference>
<feature type="domain" description="Porphobilinogen deaminase C-terminal" evidence="10">
    <location>
        <begin position="240"/>
        <end position="310"/>
    </location>
</feature>
<evidence type="ECO:0000256" key="3">
    <source>
        <dbReference type="ARBA" id="ARBA00005638"/>
    </source>
</evidence>
<dbReference type="FunFam" id="3.40.190.10:FF:000101">
    <property type="entry name" value="Porphobilinogen deaminase, chloroplastic"/>
    <property type="match status" value="1"/>
</dbReference>
<evidence type="ECO:0000313" key="11">
    <source>
        <dbReference type="EMBL" id="RED48106.1"/>
    </source>
</evidence>
<dbReference type="InterPro" id="IPR022417">
    <property type="entry name" value="Porphobilin_deaminase_N"/>
</dbReference>
<evidence type="ECO:0000313" key="12">
    <source>
        <dbReference type="Proteomes" id="UP000256845"/>
    </source>
</evidence>
<keyword evidence="5 8" id="KW-0808">Transferase</keyword>
<dbReference type="PRINTS" id="PR00151">
    <property type="entry name" value="PORPHBDMNASE"/>
</dbReference>
<dbReference type="SUPFAM" id="SSF53850">
    <property type="entry name" value="Periplasmic binding protein-like II"/>
    <property type="match status" value="1"/>
</dbReference>
<dbReference type="InterPro" id="IPR000860">
    <property type="entry name" value="HemC"/>
</dbReference>
<evidence type="ECO:0000256" key="6">
    <source>
        <dbReference type="ARBA" id="ARBA00023244"/>
    </source>
</evidence>
<dbReference type="InterPro" id="IPR022418">
    <property type="entry name" value="Porphobilinogen_deaminase_C"/>
</dbReference>
<feature type="modified residue" description="S-(dipyrrolylmethanemethyl)cysteine" evidence="8">
    <location>
        <position position="256"/>
    </location>
</feature>
<evidence type="ECO:0000256" key="1">
    <source>
        <dbReference type="ARBA" id="ARBA00002869"/>
    </source>
</evidence>
<dbReference type="NCBIfam" id="TIGR00212">
    <property type="entry name" value="hemC"/>
    <property type="match status" value="1"/>
</dbReference>
<evidence type="ECO:0000256" key="5">
    <source>
        <dbReference type="ARBA" id="ARBA00022679"/>
    </source>
</evidence>
<feature type="domain" description="Porphobilinogen deaminase N-terminal" evidence="9">
    <location>
        <begin position="20"/>
        <end position="227"/>
    </location>
</feature>
<dbReference type="FunFam" id="3.40.190.10:FF:000004">
    <property type="entry name" value="Porphobilinogen deaminase"/>
    <property type="match status" value="1"/>
</dbReference>
<dbReference type="InterPro" id="IPR022419">
    <property type="entry name" value="Porphobilin_deaminase_cofac_BS"/>
</dbReference>
<evidence type="ECO:0000256" key="4">
    <source>
        <dbReference type="ARBA" id="ARBA00011245"/>
    </source>
</evidence>
<dbReference type="PIRSF" id="PIRSF001438">
    <property type="entry name" value="4pyrrol_synth_OHMeBilane_synth"/>
    <property type="match status" value="1"/>
</dbReference>
<dbReference type="Gene3D" id="3.30.160.40">
    <property type="entry name" value="Porphobilinogen deaminase, C-terminal domain"/>
    <property type="match status" value="1"/>
</dbReference>
<dbReference type="Gene3D" id="3.40.190.10">
    <property type="entry name" value="Periplasmic binding protein-like II"/>
    <property type="match status" value="2"/>
</dbReference>
<comment type="subunit">
    <text evidence="4 8">Monomer.</text>
</comment>
<comment type="pathway">
    <text evidence="2">Porphyrin-containing compound metabolism; protoporphyrin-IX biosynthesis; coproporphyrinogen-III from 5-aminolevulinate: step 2/4.</text>
</comment>
<gene>
    <name evidence="8" type="primary">hemC</name>
    <name evidence="11" type="ORF">DFP90_108125</name>
</gene>
<evidence type="ECO:0000256" key="7">
    <source>
        <dbReference type="ARBA" id="ARBA00048169"/>
    </source>
</evidence>
<dbReference type="EC" id="2.5.1.61" evidence="8"/>
<dbReference type="EMBL" id="QRDW01000008">
    <property type="protein sequence ID" value="RED48106.1"/>
    <property type="molecule type" value="Genomic_DNA"/>
</dbReference>
<dbReference type="InterPro" id="IPR036803">
    <property type="entry name" value="Porphobilinogen_deaminase_C_sf"/>
</dbReference>
<dbReference type="GO" id="GO:0004418">
    <property type="term" value="F:hydroxymethylbilane synthase activity"/>
    <property type="evidence" value="ECO:0007669"/>
    <property type="project" value="UniProtKB-UniRule"/>
</dbReference>
<proteinExistence type="inferred from homology"/>
<comment type="similarity">
    <text evidence="3 8">Belongs to the HMBS family.</text>
</comment>
<dbReference type="GO" id="GO:0005737">
    <property type="term" value="C:cytoplasm"/>
    <property type="evidence" value="ECO:0007669"/>
    <property type="project" value="UniProtKB-UniRule"/>
</dbReference>
<dbReference type="Pfam" id="PF01379">
    <property type="entry name" value="Porphobil_deam"/>
    <property type="match status" value="1"/>
</dbReference>
<evidence type="ECO:0000256" key="8">
    <source>
        <dbReference type="HAMAP-Rule" id="MF_00260"/>
    </source>
</evidence>
<dbReference type="GO" id="GO:0006782">
    <property type="term" value="P:protoporphyrinogen IX biosynthetic process"/>
    <property type="evidence" value="ECO:0007669"/>
    <property type="project" value="UniProtKB-UniRule"/>
</dbReference>
<comment type="function">
    <text evidence="1 8">Tetrapolymerization of the monopyrrole PBG into the hydroxymethylbilane pre-uroporphyrinogen in several discrete steps.</text>
</comment>
<dbReference type="Pfam" id="PF03900">
    <property type="entry name" value="Porphobil_deamC"/>
    <property type="match status" value="1"/>
</dbReference>
<dbReference type="PROSITE" id="PS00533">
    <property type="entry name" value="PORPHOBILINOGEN_DEAM"/>
    <property type="match status" value="1"/>
</dbReference>
<reference evidence="11 12" key="1">
    <citation type="submission" date="2018-07" db="EMBL/GenBank/DDBJ databases">
        <title>Genomic Encyclopedia of Type Strains, Phase III (KMG-III): the genomes of soil and plant-associated and newly described type strains.</title>
        <authorList>
            <person name="Whitman W."/>
        </authorList>
    </citation>
    <scope>NUCLEOTIDE SEQUENCE [LARGE SCALE GENOMIC DNA]</scope>
    <source>
        <strain evidence="11 12">CECT 8488</strain>
    </source>
</reference>
<evidence type="ECO:0000259" key="9">
    <source>
        <dbReference type="Pfam" id="PF01379"/>
    </source>
</evidence>
<sequence>MRYRLVKENPKKYGSMTEILKIGTRASPLALAQAYETRDRLLAAFPDLTIEIVELTTTGDKILDRPLAEVGGKGLFTKELDEALADGRADISVHSMKDLETSIPSDQALGAVLEREDVRDAFISPKAARLEDLPAGSVVGTSSLRRQAQIKLKRPDLEVVTFRGNVQTRLRKLAEGQADATLLAMAGLNRLDKTDVVSSALEPEFMLPAVAQGAIAITYRKGDQKVAHWLGALNHEPTRIRVTAERAMLATLDGSCRTPIAGLAEFTPDGQMRLRALVANPEGTLCYQAERLGPPDEAEAMGIDAGRELKALMGDDFFG</sequence>
<dbReference type="PANTHER" id="PTHR11557">
    <property type="entry name" value="PORPHOBILINOGEN DEAMINASE"/>
    <property type="match status" value="1"/>
</dbReference>
<comment type="caution">
    <text evidence="11">The sequence shown here is derived from an EMBL/GenBank/DDBJ whole genome shotgun (WGS) entry which is preliminary data.</text>
</comment>